<dbReference type="Proteomes" id="UP000683360">
    <property type="component" value="Unassembled WGS sequence"/>
</dbReference>
<dbReference type="GO" id="GO:0003824">
    <property type="term" value="F:catalytic activity"/>
    <property type="evidence" value="ECO:0007669"/>
    <property type="project" value="InterPro"/>
</dbReference>
<dbReference type="GO" id="GO:0061343">
    <property type="term" value="P:cell adhesion involved in heart morphogenesis"/>
    <property type="evidence" value="ECO:0007669"/>
    <property type="project" value="TreeGrafter"/>
</dbReference>
<feature type="domain" description="Endonuclease/exonuclease/phosphatase" evidence="2">
    <location>
        <begin position="1"/>
        <end position="115"/>
    </location>
</feature>
<dbReference type="InterPro" id="IPR005135">
    <property type="entry name" value="Endo/exonuclease/phosphatase"/>
</dbReference>
<dbReference type="OrthoDB" id="6143588at2759"/>
<dbReference type="Pfam" id="PF14529">
    <property type="entry name" value="Exo_endo_phos_2"/>
    <property type="match status" value="1"/>
</dbReference>
<keyword evidence="1" id="KW-0175">Coiled coil</keyword>
<dbReference type="PANTHER" id="PTHR33395:SF22">
    <property type="entry name" value="REVERSE TRANSCRIPTASE DOMAIN-CONTAINING PROTEIN"/>
    <property type="match status" value="1"/>
</dbReference>
<sequence>MYISSFYNPKTANEQGYLEYKRSIDQTASIKNCFIVSGGDFNLPGWDWKAKCLKDNTQHVGIHQRFGDILDDNGLLQIVEEPTRQANTLDLLITNHPNSFTRVEILPGVSDHDIVFAEISVIPSRKKQAARKIPLYSKANWDKMREDINNIKNEIVTMATSKSNINDIWLVFKTSLEKSVNLNIPHKQARTKDSPPWISRDLKRLIRKRDRLYKKKKKSHDKKDSEKYKTIKRQVQQGLRRSYWKYVESIVTPPEDNIIENRGCMKRFWTFIKHKRSDGNEIHDDNITKRNVLREQFADKYQFEGFSGCVITDEKYRSFIESVTNKLETMVTEGKNLKVDFEEKEKKVQLKIDELKENKTKLEQSEHIKRNMKVRSVG</sequence>
<evidence type="ECO:0000256" key="1">
    <source>
        <dbReference type="SAM" id="Coils"/>
    </source>
</evidence>
<protein>
    <recommendedName>
        <fullName evidence="2">Endonuclease/exonuclease/phosphatase domain-containing protein</fullName>
    </recommendedName>
</protein>
<keyword evidence="4" id="KW-1185">Reference proteome</keyword>
<reference evidence="3" key="1">
    <citation type="submission" date="2021-03" db="EMBL/GenBank/DDBJ databases">
        <authorList>
            <person name="Bekaert M."/>
        </authorList>
    </citation>
    <scope>NUCLEOTIDE SEQUENCE</scope>
</reference>
<dbReference type="Gene3D" id="3.60.10.10">
    <property type="entry name" value="Endonuclease/exonuclease/phosphatase"/>
    <property type="match status" value="1"/>
</dbReference>
<organism evidence="3 4">
    <name type="scientific">Mytilus edulis</name>
    <name type="common">Blue mussel</name>
    <dbReference type="NCBI Taxonomy" id="6550"/>
    <lineage>
        <taxon>Eukaryota</taxon>
        <taxon>Metazoa</taxon>
        <taxon>Spiralia</taxon>
        <taxon>Lophotrochozoa</taxon>
        <taxon>Mollusca</taxon>
        <taxon>Bivalvia</taxon>
        <taxon>Autobranchia</taxon>
        <taxon>Pteriomorphia</taxon>
        <taxon>Mytilida</taxon>
        <taxon>Mytiloidea</taxon>
        <taxon>Mytilidae</taxon>
        <taxon>Mytilinae</taxon>
        <taxon>Mytilus</taxon>
    </lineage>
</organism>
<name>A0A8S3VBZ4_MYTED</name>
<dbReference type="GO" id="GO:0031012">
    <property type="term" value="C:extracellular matrix"/>
    <property type="evidence" value="ECO:0007669"/>
    <property type="project" value="TreeGrafter"/>
</dbReference>
<accession>A0A8S3VBZ4</accession>
<dbReference type="GO" id="GO:0007508">
    <property type="term" value="P:larval heart development"/>
    <property type="evidence" value="ECO:0007669"/>
    <property type="project" value="TreeGrafter"/>
</dbReference>
<dbReference type="InterPro" id="IPR036691">
    <property type="entry name" value="Endo/exonu/phosph_ase_sf"/>
</dbReference>
<dbReference type="SUPFAM" id="SSF56219">
    <property type="entry name" value="DNase I-like"/>
    <property type="match status" value="1"/>
</dbReference>
<evidence type="ECO:0000313" key="3">
    <source>
        <dbReference type="EMBL" id="CAG2254954.1"/>
    </source>
</evidence>
<dbReference type="AlphaFoldDB" id="A0A8S3VBZ4"/>
<dbReference type="EMBL" id="CAJPWZ010003257">
    <property type="protein sequence ID" value="CAG2254954.1"/>
    <property type="molecule type" value="Genomic_DNA"/>
</dbReference>
<gene>
    <name evidence="3" type="ORF">MEDL_66395</name>
</gene>
<proteinExistence type="predicted"/>
<evidence type="ECO:0000259" key="2">
    <source>
        <dbReference type="Pfam" id="PF14529"/>
    </source>
</evidence>
<comment type="caution">
    <text evidence="3">The sequence shown here is derived from an EMBL/GenBank/DDBJ whole genome shotgun (WGS) entry which is preliminary data.</text>
</comment>
<evidence type="ECO:0000313" key="4">
    <source>
        <dbReference type="Proteomes" id="UP000683360"/>
    </source>
</evidence>
<dbReference type="PANTHER" id="PTHR33395">
    <property type="entry name" value="TRANSCRIPTASE, PUTATIVE-RELATED-RELATED"/>
    <property type="match status" value="1"/>
</dbReference>
<feature type="coiled-coil region" evidence="1">
    <location>
        <begin position="338"/>
        <end position="365"/>
    </location>
</feature>